<reference evidence="1" key="1">
    <citation type="submission" date="2021-03" db="EMBL/GenBank/DDBJ databases">
        <authorList>
            <consortium name="DOE Joint Genome Institute"/>
            <person name="Ahrendt S."/>
            <person name="Looney B.P."/>
            <person name="Miyauchi S."/>
            <person name="Morin E."/>
            <person name="Drula E."/>
            <person name="Courty P.E."/>
            <person name="Chicoki N."/>
            <person name="Fauchery L."/>
            <person name="Kohler A."/>
            <person name="Kuo A."/>
            <person name="Labutti K."/>
            <person name="Pangilinan J."/>
            <person name="Lipzen A."/>
            <person name="Riley R."/>
            <person name="Andreopoulos W."/>
            <person name="He G."/>
            <person name="Johnson J."/>
            <person name="Barry K.W."/>
            <person name="Grigoriev I.V."/>
            <person name="Nagy L."/>
            <person name="Hibbett D."/>
            <person name="Henrissat B."/>
            <person name="Matheny P.B."/>
            <person name="Labbe J."/>
            <person name="Martin F."/>
        </authorList>
    </citation>
    <scope>NUCLEOTIDE SEQUENCE</scope>
    <source>
        <strain evidence="1">HHB10654</strain>
    </source>
</reference>
<gene>
    <name evidence="1" type="ORF">BV25DRAFT_1824361</name>
</gene>
<accession>A0ACB8T5W5</accession>
<sequence>MSKPIETPDDNLYDGLYGDDFEDEFAVPLVDDSTAANGATEDPTNESSTEQPDEVSSPQTADASRTAQNAHAAANASSETSPLPAKPSSSASSSSVSYSAQVAQQFSSYRQTPSQERQPRFDPSRSADPSQTGGPSAATAGTNDNRPIRPSEMKDEGKMFVGGLSWDTTDEGLRNYFSEFGKVDACTIVRDPDGKSRGFAFLTFEDPASVNSVMIREHFLDGKAIDPKRAIPREEHLRNTRYFVGGLAPHTTSDSMRAFFSTFGKVVDATVMVDRETGRSKGFGFVTFEDNSNESQLVGKIGLVMDDKQIEVKTAQPRNQRDQNRQMNMRDNYNDNEGQAVVRNTPYMAPQQSADPQLYQRMMMGQMGVPYSNMMGGGMSMMGGFNPMMGMNMARFGMGNMGAGGGAGMGNMGAMAAMGGMGGMGGVNPMVGGAMGGMNPMSAGMNAGMGNVAAGMRMGMGPLGAGTGGMNAAAMGANAVGGMGVMGGAGMGMGMRQGMGMMGAGRGRGAMNMGPGPARVQNRGQHSFHPYQR</sequence>
<comment type="caution">
    <text evidence="1">The sequence shown here is derived from an EMBL/GenBank/DDBJ whole genome shotgun (WGS) entry which is preliminary data.</text>
</comment>
<organism evidence="1 2">
    <name type="scientific">Artomyces pyxidatus</name>
    <dbReference type="NCBI Taxonomy" id="48021"/>
    <lineage>
        <taxon>Eukaryota</taxon>
        <taxon>Fungi</taxon>
        <taxon>Dikarya</taxon>
        <taxon>Basidiomycota</taxon>
        <taxon>Agaricomycotina</taxon>
        <taxon>Agaricomycetes</taxon>
        <taxon>Russulales</taxon>
        <taxon>Auriscalpiaceae</taxon>
        <taxon>Artomyces</taxon>
    </lineage>
</organism>
<evidence type="ECO:0000313" key="2">
    <source>
        <dbReference type="Proteomes" id="UP000814140"/>
    </source>
</evidence>
<protein>
    <submittedName>
        <fullName evidence="1">RNA-binding domain-containing protein</fullName>
    </submittedName>
</protein>
<name>A0ACB8T5W5_9AGAM</name>
<reference evidence="1" key="2">
    <citation type="journal article" date="2022" name="New Phytol.">
        <title>Evolutionary transition to the ectomycorrhizal habit in the genomes of a hyperdiverse lineage of mushroom-forming fungi.</title>
        <authorList>
            <person name="Looney B."/>
            <person name="Miyauchi S."/>
            <person name="Morin E."/>
            <person name="Drula E."/>
            <person name="Courty P.E."/>
            <person name="Kohler A."/>
            <person name="Kuo A."/>
            <person name="LaButti K."/>
            <person name="Pangilinan J."/>
            <person name="Lipzen A."/>
            <person name="Riley R."/>
            <person name="Andreopoulos W."/>
            <person name="He G."/>
            <person name="Johnson J."/>
            <person name="Nolan M."/>
            <person name="Tritt A."/>
            <person name="Barry K.W."/>
            <person name="Grigoriev I.V."/>
            <person name="Nagy L.G."/>
            <person name="Hibbett D."/>
            <person name="Henrissat B."/>
            <person name="Matheny P.B."/>
            <person name="Labbe J."/>
            <person name="Martin F.M."/>
        </authorList>
    </citation>
    <scope>NUCLEOTIDE SEQUENCE</scope>
    <source>
        <strain evidence="1">HHB10654</strain>
    </source>
</reference>
<keyword evidence="2" id="KW-1185">Reference proteome</keyword>
<dbReference type="EMBL" id="MU277203">
    <property type="protein sequence ID" value="KAI0063300.1"/>
    <property type="molecule type" value="Genomic_DNA"/>
</dbReference>
<proteinExistence type="predicted"/>
<evidence type="ECO:0000313" key="1">
    <source>
        <dbReference type="EMBL" id="KAI0063300.1"/>
    </source>
</evidence>
<dbReference type="Proteomes" id="UP000814140">
    <property type="component" value="Unassembled WGS sequence"/>
</dbReference>